<evidence type="ECO:0000313" key="7">
    <source>
        <dbReference type="EMBL" id="OGK17628.1"/>
    </source>
</evidence>
<dbReference type="SMART" id="SM00268">
    <property type="entry name" value="ACTIN"/>
    <property type="match status" value="1"/>
</dbReference>
<organism evidence="7 8">
    <name type="scientific">Candidatus Roizmanbacteria bacterium RIFCSPHIGHO2_01_FULL_39_8</name>
    <dbReference type="NCBI Taxonomy" id="1802033"/>
    <lineage>
        <taxon>Bacteria</taxon>
        <taxon>Candidatus Roizmaniibacteriota</taxon>
    </lineage>
</organism>
<reference evidence="7 8" key="1">
    <citation type="journal article" date="2016" name="Nat. Commun.">
        <title>Thousands of microbial genomes shed light on interconnected biogeochemical processes in an aquifer system.</title>
        <authorList>
            <person name="Anantharaman K."/>
            <person name="Brown C.T."/>
            <person name="Hug L.A."/>
            <person name="Sharon I."/>
            <person name="Castelle C.J."/>
            <person name="Probst A.J."/>
            <person name="Thomas B.C."/>
            <person name="Singh A."/>
            <person name="Wilkins M.J."/>
            <person name="Karaoz U."/>
            <person name="Brodie E.L."/>
            <person name="Williams K.H."/>
            <person name="Hubbard S.S."/>
            <person name="Banfield J.F."/>
        </authorList>
    </citation>
    <scope>NUCLEOTIDE SEQUENCE [LARGE SCALE GENOMIC DNA]</scope>
</reference>
<proteinExistence type="inferred from homology"/>
<dbReference type="GO" id="GO:0000902">
    <property type="term" value="P:cell morphogenesis"/>
    <property type="evidence" value="ECO:0007669"/>
    <property type="project" value="InterPro"/>
</dbReference>
<dbReference type="InterPro" id="IPR004000">
    <property type="entry name" value="Actin"/>
</dbReference>
<dbReference type="Gene3D" id="3.30.420.40">
    <property type="match status" value="3"/>
</dbReference>
<comment type="similarity">
    <text evidence="5 6">Belongs to the FtsA/MreB family.</text>
</comment>
<dbReference type="Proteomes" id="UP000177026">
    <property type="component" value="Unassembled WGS sequence"/>
</dbReference>
<dbReference type="InterPro" id="IPR043129">
    <property type="entry name" value="ATPase_NBD"/>
</dbReference>
<comment type="caution">
    <text evidence="6">Lacks conserved residue(s) required for the propagation of feature annotation.</text>
</comment>
<evidence type="ECO:0000256" key="1">
    <source>
        <dbReference type="ARBA" id="ARBA00022490"/>
    </source>
</evidence>
<dbReference type="GO" id="GO:0005524">
    <property type="term" value="F:ATP binding"/>
    <property type="evidence" value="ECO:0007669"/>
    <property type="project" value="UniProtKB-KW"/>
</dbReference>
<feature type="binding site" evidence="6">
    <location>
        <begin position="156"/>
        <end position="158"/>
    </location>
    <ligand>
        <name>ATP</name>
        <dbReference type="ChEBI" id="CHEBI:30616"/>
    </ligand>
</feature>
<evidence type="ECO:0000256" key="2">
    <source>
        <dbReference type="ARBA" id="ARBA00022741"/>
    </source>
</evidence>
<keyword evidence="4 6" id="KW-0133">Cell shape</keyword>
<dbReference type="GO" id="GO:0008360">
    <property type="term" value="P:regulation of cell shape"/>
    <property type="evidence" value="ECO:0007669"/>
    <property type="project" value="UniProtKB-UniRule"/>
</dbReference>
<dbReference type="Pfam" id="PF06723">
    <property type="entry name" value="MreB_Mbl"/>
    <property type="match status" value="2"/>
</dbReference>
<comment type="subunit">
    <text evidence="6">Forms polymers.</text>
</comment>
<comment type="subcellular location">
    <subcellularLocation>
        <location evidence="6">Cytoplasm</location>
    </subcellularLocation>
    <text evidence="6">Membrane-associated.</text>
</comment>
<dbReference type="GO" id="GO:0005737">
    <property type="term" value="C:cytoplasm"/>
    <property type="evidence" value="ECO:0007669"/>
    <property type="project" value="UniProtKB-SubCell"/>
</dbReference>
<evidence type="ECO:0000256" key="5">
    <source>
        <dbReference type="ARBA" id="ARBA00023458"/>
    </source>
</evidence>
<sequence length="372" mass="40205">MFFRKKVGIDLGTANTLVYVAGEGIVLNEPTVVAYSLEEKKILAVGDDAKEMLGRTPGSIVASRPLKEGVIADYKTTSAMITYFLKKALKGRVFWPEVMISIPGGASQVEKRAVVAACKQAGASDVYLIEEPLAAAIGAKIPISQASGNMIINIGGGTTEAAIISLGQLVVYKTVRYAGTKLDEAIMHELRREHNLIIGERTAEEIKIKIGNAFITEKTELVRKSQKLESARTEAVKDISERTASVNGVTDSPVVVSKERTMEVKGRDFQSGLPRILEISEVTINKALQKPLKQILEGIKQVFSETPPELSADIVDKGIVLAGGTSLLTNIDAYITYYTGVSSFVVDEPLFAVIRGVGMAIENLDSYKEAIR</sequence>
<accession>A0A1F7GFA8</accession>
<name>A0A1F7GFA8_9BACT</name>
<evidence type="ECO:0000256" key="6">
    <source>
        <dbReference type="HAMAP-Rule" id="MF_02207"/>
    </source>
</evidence>
<dbReference type="SUPFAM" id="SSF53067">
    <property type="entry name" value="Actin-like ATPase domain"/>
    <property type="match status" value="2"/>
</dbReference>
<dbReference type="PANTHER" id="PTHR42749">
    <property type="entry name" value="CELL SHAPE-DETERMINING PROTEIN MREB"/>
    <property type="match status" value="1"/>
</dbReference>
<dbReference type="EMBL" id="MFZI01000082">
    <property type="protein sequence ID" value="OGK17628.1"/>
    <property type="molecule type" value="Genomic_DNA"/>
</dbReference>
<dbReference type="PRINTS" id="PR01652">
    <property type="entry name" value="SHAPEPROTEIN"/>
</dbReference>
<evidence type="ECO:0000256" key="4">
    <source>
        <dbReference type="ARBA" id="ARBA00022960"/>
    </source>
</evidence>
<gene>
    <name evidence="6" type="primary">mreB</name>
    <name evidence="7" type="ORF">A2866_05035</name>
</gene>
<evidence type="ECO:0000313" key="8">
    <source>
        <dbReference type="Proteomes" id="UP000177026"/>
    </source>
</evidence>
<dbReference type="NCBIfam" id="NF010539">
    <property type="entry name" value="PRK13927.1"/>
    <property type="match status" value="1"/>
</dbReference>
<dbReference type="HAMAP" id="MF_02207">
    <property type="entry name" value="MreB"/>
    <property type="match status" value="1"/>
</dbReference>
<feature type="binding site" evidence="6">
    <location>
        <begin position="204"/>
        <end position="207"/>
    </location>
    <ligand>
        <name>ATP</name>
        <dbReference type="ChEBI" id="CHEBI:30616"/>
    </ligand>
</feature>
<dbReference type="AlphaFoldDB" id="A0A1F7GFA8"/>
<feature type="binding site" evidence="6">
    <location>
        <begin position="13"/>
        <end position="15"/>
    </location>
    <ligand>
        <name>ATP</name>
        <dbReference type="ChEBI" id="CHEBI:30616"/>
    </ligand>
</feature>
<protein>
    <recommendedName>
        <fullName evidence="6">Cell shape-determining protein MreB</fullName>
    </recommendedName>
</protein>
<dbReference type="CDD" id="cd10225">
    <property type="entry name" value="ASKHA_NBD_MreB-like"/>
    <property type="match status" value="1"/>
</dbReference>
<comment type="function">
    <text evidence="6">Forms membrane-associated dynamic filaments that are essential for cell shape determination. Acts by regulating cell wall synthesis and cell elongation, and thus cell shape. A feedback loop between cell geometry and MreB localization may maintain elongated cell shape by targeting cell wall growth to regions of negative cell wall curvature.</text>
</comment>
<keyword evidence="2 6" id="KW-0547">Nucleotide-binding</keyword>
<dbReference type="InterPro" id="IPR004753">
    <property type="entry name" value="MreB"/>
</dbReference>
<keyword evidence="1 6" id="KW-0963">Cytoplasm</keyword>
<dbReference type="PANTHER" id="PTHR42749:SF1">
    <property type="entry name" value="CELL SHAPE-DETERMINING PROTEIN MREB"/>
    <property type="match status" value="1"/>
</dbReference>
<dbReference type="InterPro" id="IPR056546">
    <property type="entry name" value="MreB_MamK-like"/>
</dbReference>
<comment type="caution">
    <text evidence="7">The sequence shown here is derived from an EMBL/GenBank/DDBJ whole genome shotgun (WGS) entry which is preliminary data.</text>
</comment>
<evidence type="ECO:0000256" key="3">
    <source>
        <dbReference type="ARBA" id="ARBA00022840"/>
    </source>
</evidence>
<keyword evidence="3 6" id="KW-0067">ATP-binding</keyword>